<dbReference type="InterPro" id="IPR036890">
    <property type="entry name" value="HATPase_C_sf"/>
</dbReference>
<evidence type="ECO:0000256" key="6">
    <source>
        <dbReference type="ARBA" id="ARBA00022692"/>
    </source>
</evidence>
<dbReference type="PROSITE" id="PS50109">
    <property type="entry name" value="HIS_KIN"/>
    <property type="match status" value="1"/>
</dbReference>
<evidence type="ECO:0000256" key="4">
    <source>
        <dbReference type="ARBA" id="ARBA00022553"/>
    </source>
</evidence>
<feature type="region of interest" description="Disordered" evidence="11">
    <location>
        <begin position="449"/>
        <end position="469"/>
    </location>
</feature>
<dbReference type="SMART" id="SM00388">
    <property type="entry name" value="HisKA"/>
    <property type="match status" value="1"/>
</dbReference>
<evidence type="ECO:0000256" key="5">
    <source>
        <dbReference type="ARBA" id="ARBA00022679"/>
    </source>
</evidence>
<sequence>MTPARGIWASTPLRLSLAMAALFALVSLLSLAATYVIVRDNTQEALRSTLQQEMASFRALPNTAAVITFVRSQSRTASPEDRILSYVLPGGLHVGNAALVSKGEGYAIVSFDDEATEVEGEYFALSAAVHGGQMMIALSAEPLEDIQEAFLAVFLFSLIPTTLIVIGAGVLLARRSVRRLDRIDATLDRLTTGDYAARVAPMGGRADDLSRIGDRIDTMATAQEQQISALKQVSADIAHDLKTPIQRVSVLLSQLRQKTSLSTDASELVDRAHAETDGIVKTFQALLQIAQIEGGAPRKRFDEVDVAALARTFYEVYEPTADDSGHHLGCEVPATPVLVRGDKSLLGQVFANLIENALRHAPPGAEISISVTQLGRRVRLEVSDTGPGIPEDERENVLRRLYRLERSRTTLGSGLGLSLVAAIVKFHEGVLRLEDNAPGLRVSITLAAAGRTGGSAPRETSPAVPPRDA</sequence>
<dbReference type="InterPro" id="IPR003660">
    <property type="entry name" value="HAMP_dom"/>
</dbReference>
<dbReference type="Gene3D" id="1.10.287.130">
    <property type="match status" value="1"/>
</dbReference>
<evidence type="ECO:0000256" key="3">
    <source>
        <dbReference type="ARBA" id="ARBA00012438"/>
    </source>
</evidence>
<dbReference type="Pfam" id="PF02518">
    <property type="entry name" value="HATPase_c"/>
    <property type="match status" value="1"/>
</dbReference>
<proteinExistence type="predicted"/>
<dbReference type="InterPro" id="IPR005467">
    <property type="entry name" value="His_kinase_dom"/>
</dbReference>
<evidence type="ECO:0000256" key="10">
    <source>
        <dbReference type="ARBA" id="ARBA00023136"/>
    </source>
</evidence>
<dbReference type="SUPFAM" id="SSF55874">
    <property type="entry name" value="ATPase domain of HSP90 chaperone/DNA topoisomerase II/histidine kinase"/>
    <property type="match status" value="1"/>
</dbReference>
<evidence type="ECO:0000256" key="8">
    <source>
        <dbReference type="ARBA" id="ARBA00022989"/>
    </source>
</evidence>
<dbReference type="eggNOG" id="COG2205">
    <property type="taxonomic scope" value="Bacteria"/>
</dbReference>
<dbReference type="PANTHER" id="PTHR45436:SF8">
    <property type="entry name" value="HISTIDINE KINASE"/>
    <property type="match status" value="1"/>
</dbReference>
<dbReference type="STRING" id="89187.ISM_05520"/>
<evidence type="ECO:0000256" key="2">
    <source>
        <dbReference type="ARBA" id="ARBA00004370"/>
    </source>
</evidence>
<dbReference type="PROSITE" id="PS50885">
    <property type="entry name" value="HAMP"/>
    <property type="match status" value="1"/>
</dbReference>
<dbReference type="RefSeq" id="WP_009813128.1">
    <property type="nucleotide sequence ID" value="NZ_CH724156.1"/>
</dbReference>
<evidence type="ECO:0000259" key="13">
    <source>
        <dbReference type="PROSITE" id="PS50109"/>
    </source>
</evidence>
<evidence type="ECO:0000256" key="11">
    <source>
        <dbReference type="SAM" id="MobiDB-lite"/>
    </source>
</evidence>
<keyword evidence="16" id="KW-1185">Reference proteome</keyword>
<evidence type="ECO:0000256" key="7">
    <source>
        <dbReference type="ARBA" id="ARBA00022777"/>
    </source>
</evidence>
<dbReference type="Gene3D" id="6.10.340.10">
    <property type="match status" value="1"/>
</dbReference>
<dbReference type="InterPro" id="IPR004358">
    <property type="entry name" value="Sig_transdc_His_kin-like_C"/>
</dbReference>
<protein>
    <recommendedName>
        <fullName evidence="3">histidine kinase</fullName>
        <ecNumber evidence="3">2.7.13.3</ecNumber>
    </recommendedName>
</protein>
<feature type="domain" description="HAMP" evidence="14">
    <location>
        <begin position="174"/>
        <end position="228"/>
    </location>
</feature>
<evidence type="ECO:0000313" key="16">
    <source>
        <dbReference type="Proteomes" id="UP000005954"/>
    </source>
</evidence>
<dbReference type="Pfam" id="PF00512">
    <property type="entry name" value="HisKA"/>
    <property type="match status" value="1"/>
</dbReference>
<dbReference type="EMBL" id="AALY01000001">
    <property type="protein sequence ID" value="EAP77727.1"/>
    <property type="molecule type" value="Genomic_DNA"/>
</dbReference>
<keyword evidence="4" id="KW-0597">Phosphoprotein</keyword>
<dbReference type="PRINTS" id="PR00344">
    <property type="entry name" value="BCTRLSENSOR"/>
</dbReference>
<accession>A3SK46</accession>
<keyword evidence="9" id="KW-0902">Two-component regulatory system</keyword>
<evidence type="ECO:0000313" key="15">
    <source>
        <dbReference type="EMBL" id="EAP77727.1"/>
    </source>
</evidence>
<reference evidence="15 16" key="1">
    <citation type="submission" date="2005-12" db="EMBL/GenBank/DDBJ databases">
        <authorList>
            <person name="Moran M.A."/>
            <person name="Ferriera S."/>
            <person name="Johnson J."/>
            <person name="Kravitz S."/>
            <person name="Halpern A."/>
            <person name="Remington K."/>
            <person name="Beeson K."/>
            <person name="Tran B."/>
            <person name="Rogers Y.-H."/>
            <person name="Friedman R."/>
            <person name="Venter J.C."/>
        </authorList>
    </citation>
    <scope>NUCLEOTIDE SEQUENCE [LARGE SCALE GENOMIC DNA]</scope>
    <source>
        <strain evidence="16">ATCC BAA-591 / DSM 15170 / ISM</strain>
    </source>
</reference>
<dbReference type="AlphaFoldDB" id="A3SK46"/>
<dbReference type="InterPro" id="IPR036097">
    <property type="entry name" value="HisK_dim/P_sf"/>
</dbReference>
<comment type="catalytic activity">
    <reaction evidence="1">
        <text>ATP + protein L-histidine = ADP + protein N-phospho-L-histidine.</text>
        <dbReference type="EC" id="2.7.13.3"/>
    </reaction>
</comment>
<dbReference type="EC" id="2.7.13.3" evidence="3"/>
<dbReference type="HOGENOM" id="CLU_000445_89_6_5"/>
<dbReference type="GO" id="GO:0005886">
    <property type="term" value="C:plasma membrane"/>
    <property type="evidence" value="ECO:0007669"/>
    <property type="project" value="TreeGrafter"/>
</dbReference>
<dbReference type="SUPFAM" id="SSF47384">
    <property type="entry name" value="Homodimeric domain of signal transducing histidine kinase"/>
    <property type="match status" value="1"/>
</dbReference>
<evidence type="ECO:0000256" key="1">
    <source>
        <dbReference type="ARBA" id="ARBA00000085"/>
    </source>
</evidence>
<dbReference type="CDD" id="cd00075">
    <property type="entry name" value="HATPase"/>
    <property type="match status" value="1"/>
</dbReference>
<feature type="domain" description="Histidine kinase" evidence="13">
    <location>
        <begin position="236"/>
        <end position="450"/>
    </location>
</feature>
<dbReference type="SMART" id="SM00387">
    <property type="entry name" value="HATPase_c"/>
    <property type="match status" value="1"/>
</dbReference>
<dbReference type="Proteomes" id="UP000005954">
    <property type="component" value="Unassembled WGS sequence"/>
</dbReference>
<name>A3SK46_ROSNI</name>
<feature type="transmembrane region" description="Helical" evidence="12">
    <location>
        <begin position="149"/>
        <end position="173"/>
    </location>
</feature>
<dbReference type="CDD" id="cd00082">
    <property type="entry name" value="HisKA"/>
    <property type="match status" value="1"/>
</dbReference>
<evidence type="ECO:0000259" key="14">
    <source>
        <dbReference type="PROSITE" id="PS50885"/>
    </source>
</evidence>
<dbReference type="InterPro" id="IPR003661">
    <property type="entry name" value="HisK_dim/P_dom"/>
</dbReference>
<organism evidence="15 16">
    <name type="scientific">Roseovarius nubinhibens (strain ATCC BAA-591 / DSM 15170 / ISM)</name>
    <dbReference type="NCBI Taxonomy" id="89187"/>
    <lineage>
        <taxon>Bacteria</taxon>
        <taxon>Pseudomonadati</taxon>
        <taxon>Pseudomonadota</taxon>
        <taxon>Alphaproteobacteria</taxon>
        <taxon>Rhodobacterales</taxon>
        <taxon>Roseobacteraceae</taxon>
        <taxon>Roseovarius</taxon>
    </lineage>
</organism>
<keyword evidence="8 12" id="KW-1133">Transmembrane helix</keyword>
<dbReference type="Gene3D" id="3.30.565.10">
    <property type="entry name" value="Histidine kinase-like ATPase, C-terminal domain"/>
    <property type="match status" value="1"/>
</dbReference>
<evidence type="ECO:0000256" key="12">
    <source>
        <dbReference type="SAM" id="Phobius"/>
    </source>
</evidence>
<gene>
    <name evidence="15" type="ORF">ISM_05520</name>
</gene>
<dbReference type="InterPro" id="IPR003594">
    <property type="entry name" value="HATPase_dom"/>
</dbReference>
<dbReference type="GO" id="GO:0000155">
    <property type="term" value="F:phosphorelay sensor kinase activity"/>
    <property type="evidence" value="ECO:0007669"/>
    <property type="project" value="InterPro"/>
</dbReference>
<keyword evidence="10 12" id="KW-0472">Membrane</keyword>
<evidence type="ECO:0000256" key="9">
    <source>
        <dbReference type="ARBA" id="ARBA00023012"/>
    </source>
</evidence>
<dbReference type="PANTHER" id="PTHR45436">
    <property type="entry name" value="SENSOR HISTIDINE KINASE YKOH"/>
    <property type="match status" value="1"/>
</dbReference>
<keyword evidence="5" id="KW-0808">Transferase</keyword>
<comment type="subcellular location">
    <subcellularLocation>
        <location evidence="2">Membrane</location>
    </subcellularLocation>
</comment>
<dbReference type="InterPro" id="IPR050428">
    <property type="entry name" value="TCS_sensor_his_kinase"/>
</dbReference>
<comment type="caution">
    <text evidence="15">The sequence shown here is derived from an EMBL/GenBank/DDBJ whole genome shotgun (WGS) entry which is preliminary data.</text>
</comment>
<keyword evidence="6 12" id="KW-0812">Transmembrane</keyword>
<keyword evidence="7 15" id="KW-0418">Kinase</keyword>